<sequence length="113" mass="13273">MMLWFANVSDVPGLEALPEWMPCTDCDYLRLLPTMRERRKWLRKAKAEITRRRIQERLDEIAEAYDGEDALMVTVLVEAFPKDLERCKSLTPAQRRMWISRAEEAACGRNDNN</sequence>
<accession>Q2J1M5</accession>
<keyword evidence="2" id="KW-1185">Reference proteome</keyword>
<proteinExistence type="predicted"/>
<dbReference type="HOGENOM" id="CLU_2131598_0_0_5"/>
<protein>
    <submittedName>
        <fullName evidence="1">Uncharacterized protein</fullName>
    </submittedName>
</protein>
<dbReference type="EMBL" id="CP000250">
    <property type="protein sequence ID" value="ABD05635.1"/>
    <property type="molecule type" value="Genomic_DNA"/>
</dbReference>
<evidence type="ECO:0000313" key="2">
    <source>
        <dbReference type="Proteomes" id="UP000008809"/>
    </source>
</evidence>
<dbReference type="KEGG" id="rpb:RPB_0924"/>
<organism evidence="1 2">
    <name type="scientific">Rhodopseudomonas palustris (strain HaA2)</name>
    <dbReference type="NCBI Taxonomy" id="316058"/>
    <lineage>
        <taxon>Bacteria</taxon>
        <taxon>Pseudomonadati</taxon>
        <taxon>Pseudomonadota</taxon>
        <taxon>Alphaproteobacteria</taxon>
        <taxon>Hyphomicrobiales</taxon>
        <taxon>Nitrobacteraceae</taxon>
        <taxon>Rhodopseudomonas</taxon>
    </lineage>
</organism>
<dbReference type="Proteomes" id="UP000008809">
    <property type="component" value="Chromosome"/>
</dbReference>
<name>Q2J1M5_RHOP2</name>
<gene>
    <name evidence="1" type="ordered locus">RPB_0924</name>
</gene>
<dbReference type="AlphaFoldDB" id="Q2J1M5"/>
<evidence type="ECO:0000313" key="1">
    <source>
        <dbReference type="EMBL" id="ABD05635.1"/>
    </source>
</evidence>
<reference evidence="1 2" key="1">
    <citation type="submission" date="2006-01" db="EMBL/GenBank/DDBJ databases">
        <title>Complete sequence of Rhodopseudomonas palustris HaA2.</title>
        <authorList>
            <consortium name="US DOE Joint Genome Institute"/>
            <person name="Copeland A."/>
            <person name="Lucas S."/>
            <person name="Lapidus A."/>
            <person name="Barry K."/>
            <person name="Detter J.C."/>
            <person name="Glavina T."/>
            <person name="Hammon N."/>
            <person name="Israni S."/>
            <person name="Pitluck S."/>
            <person name="Chain P."/>
            <person name="Malfatti S."/>
            <person name="Shin M."/>
            <person name="Vergez L."/>
            <person name="Schmutz J."/>
            <person name="Larimer F."/>
            <person name="Land M."/>
            <person name="Hauser L."/>
            <person name="Pelletier D.A."/>
            <person name="Kyrpides N."/>
            <person name="Anderson I."/>
            <person name="Oda Y."/>
            <person name="Harwood C.S."/>
            <person name="Richardson P."/>
        </authorList>
    </citation>
    <scope>NUCLEOTIDE SEQUENCE [LARGE SCALE GENOMIC DNA]</scope>
    <source>
        <strain evidence="1 2">HaA2</strain>
    </source>
</reference>